<dbReference type="RefSeq" id="WP_278774740.1">
    <property type="nucleotide sequence ID" value="NZ_CP098752.1"/>
</dbReference>
<organism evidence="1 2">
    <name type="scientific">Brachyspira pilosicoli</name>
    <name type="common">Serpulina pilosicoli</name>
    <dbReference type="NCBI Taxonomy" id="52584"/>
    <lineage>
        <taxon>Bacteria</taxon>
        <taxon>Pseudomonadati</taxon>
        <taxon>Spirochaetota</taxon>
        <taxon>Spirochaetia</taxon>
        <taxon>Brachyspirales</taxon>
        <taxon>Brachyspiraceae</taxon>
        <taxon>Brachyspira</taxon>
    </lineage>
</organism>
<evidence type="ECO:0000313" key="2">
    <source>
        <dbReference type="Proteomes" id="UP001242021"/>
    </source>
</evidence>
<evidence type="ECO:0000313" key="1">
    <source>
        <dbReference type="EMBL" id="WIH94544.1"/>
    </source>
</evidence>
<gene>
    <name evidence="1" type="ORF">NEH99_09625</name>
</gene>
<reference evidence="1" key="1">
    <citation type="submission" date="2022-06" db="EMBL/GenBank/DDBJ databases">
        <title>Brachyspira pilosicoli from pigs in Switzerland.</title>
        <authorList>
            <person name="Schmitt S."/>
            <person name="Arnold M."/>
            <person name="Rossano A."/>
            <person name="Perreten V."/>
        </authorList>
    </citation>
    <scope>NUCLEOTIDE SEQUENCE</scope>
    <source>
        <strain evidence="1">MEI4028</strain>
    </source>
</reference>
<proteinExistence type="predicted"/>
<accession>A0AAJ6GCP0</accession>
<dbReference type="AlphaFoldDB" id="A0AAJ6GCP0"/>
<name>A0AAJ6GCP0_BRAPL</name>
<protein>
    <submittedName>
        <fullName evidence="1">Uncharacterized protein</fullName>
    </submittedName>
</protein>
<dbReference type="EMBL" id="CP098754">
    <property type="protein sequence ID" value="WIH94544.1"/>
    <property type="molecule type" value="Genomic_DNA"/>
</dbReference>
<dbReference type="Proteomes" id="UP001242021">
    <property type="component" value="Chromosome"/>
</dbReference>
<sequence>MEQLCYYKLFNYLENEEKLSIGKSLYSNGGFSISNNNDIMLYLGAKTPLDNYYILYIIDKLKKLKLDYGTLINNSKRDNSKITKYEFILNPELYNPHCTQ</sequence>